<reference evidence="2 3" key="1">
    <citation type="journal article" date="2007" name="Science">
        <title>The Fusarium graminearum genome reveals a link between localized polymorphism and pathogen specialization.</title>
        <authorList>
            <person name="Cuomo C.A."/>
            <person name="Gueldener U."/>
            <person name="Xu J.-R."/>
            <person name="Trail F."/>
            <person name="Turgeon B.G."/>
            <person name="Di Pietro A."/>
            <person name="Walton J.D."/>
            <person name="Ma L.-J."/>
            <person name="Baker S.E."/>
            <person name="Rep M."/>
            <person name="Adam G."/>
            <person name="Antoniw J."/>
            <person name="Baldwin T."/>
            <person name="Calvo S.E."/>
            <person name="Chang Y.-L."/>
            <person name="DeCaprio D."/>
            <person name="Gale L.R."/>
            <person name="Gnerre S."/>
            <person name="Goswami R.S."/>
            <person name="Hammond-Kosack K."/>
            <person name="Harris L.J."/>
            <person name="Hilburn K."/>
            <person name="Kennell J.C."/>
            <person name="Kroken S."/>
            <person name="Magnuson J.K."/>
            <person name="Mannhaupt G."/>
            <person name="Mauceli E.W."/>
            <person name="Mewes H.-W."/>
            <person name="Mitterbauer R."/>
            <person name="Muehlbauer G."/>
            <person name="Muensterkoetter M."/>
            <person name="Nelson D."/>
            <person name="O'Donnell K."/>
            <person name="Ouellet T."/>
            <person name="Qi W."/>
            <person name="Quesneville H."/>
            <person name="Roncero M.I.G."/>
            <person name="Seong K.-Y."/>
            <person name="Tetko I.V."/>
            <person name="Urban M."/>
            <person name="Waalwijk C."/>
            <person name="Ward T.J."/>
            <person name="Yao J."/>
            <person name="Birren B.W."/>
            <person name="Kistler H.C."/>
        </authorList>
    </citation>
    <scope>NUCLEOTIDE SEQUENCE [LARGE SCALE GENOMIC DNA]</scope>
    <source>
        <strain evidence="3">ATCC MYA-4620 / CBS 123657 / FGSC 9075 / NRRL 31084 / PH-1</strain>
        <strain evidence="2">PH-1 / ATCC MYA-4620 / FGSC 9075 / NRRL 31084</strain>
    </source>
</reference>
<gene>
    <name evidence="1" type="ORF">FGRAMPH1_01T06297</name>
</gene>
<dbReference type="AlphaFoldDB" id="A0A098D7M5"/>
<reference evidence="2 3" key="2">
    <citation type="journal article" date="2010" name="Nature">
        <title>Comparative genomics reveals mobile pathogenicity chromosomes in Fusarium.</title>
        <authorList>
            <person name="Ma L.J."/>
            <person name="van der Does H.C."/>
            <person name="Borkovich K.A."/>
            <person name="Coleman J.J."/>
            <person name="Daboussi M.J."/>
            <person name="Di Pietro A."/>
            <person name="Dufresne M."/>
            <person name="Freitag M."/>
            <person name="Grabherr M."/>
            <person name="Henrissat B."/>
            <person name="Houterman P.M."/>
            <person name="Kang S."/>
            <person name="Shim W.B."/>
            <person name="Woloshuk C."/>
            <person name="Xie X."/>
            <person name="Xu J.R."/>
            <person name="Antoniw J."/>
            <person name="Baker S.E."/>
            <person name="Bluhm B.H."/>
            <person name="Breakspear A."/>
            <person name="Brown D.W."/>
            <person name="Butchko R.A."/>
            <person name="Chapman S."/>
            <person name="Coulson R."/>
            <person name="Coutinho P.M."/>
            <person name="Danchin E.G."/>
            <person name="Diener A."/>
            <person name="Gale L.R."/>
            <person name="Gardiner D.M."/>
            <person name="Goff S."/>
            <person name="Hammond-Kosack K.E."/>
            <person name="Hilburn K."/>
            <person name="Hua-Van A."/>
            <person name="Jonkers W."/>
            <person name="Kazan K."/>
            <person name="Kodira C.D."/>
            <person name="Koehrsen M."/>
            <person name="Kumar L."/>
            <person name="Lee Y.H."/>
            <person name="Li L."/>
            <person name="Manners J.M."/>
            <person name="Miranda-Saavedra D."/>
            <person name="Mukherjee M."/>
            <person name="Park G."/>
            <person name="Park J."/>
            <person name="Park S.Y."/>
            <person name="Proctor R.H."/>
            <person name="Regev A."/>
            <person name="Ruiz-Roldan M.C."/>
            <person name="Sain D."/>
            <person name="Sakthikumar S."/>
            <person name="Sykes S."/>
            <person name="Schwartz D.C."/>
            <person name="Turgeon B.G."/>
            <person name="Wapinski I."/>
            <person name="Yoder O."/>
            <person name="Young S."/>
            <person name="Zeng Q."/>
            <person name="Zhou S."/>
            <person name="Galagan J."/>
            <person name="Cuomo C.A."/>
            <person name="Kistler H.C."/>
            <person name="Rep M."/>
        </authorList>
    </citation>
    <scope>GENOME REANNOTATION</scope>
    <source>
        <strain evidence="3">ATCC MYA-4620 / CBS 123657 / FGSC 9075 / NRRL 31084 / PH-1</strain>
        <strain evidence="2">PH-1 / ATCC MYA-4620 / FGSC 9075 / NRRL 31084</strain>
    </source>
</reference>
<dbReference type="InParanoid" id="A0A098D7M5"/>
<proteinExistence type="predicted"/>
<protein>
    <submittedName>
        <fullName evidence="1">Chromosome 1, complete genome</fullName>
    </submittedName>
</protein>
<evidence type="ECO:0000313" key="1">
    <source>
        <dbReference type="EMBL" id="CEF74953.1"/>
    </source>
</evidence>
<keyword evidence="3" id="KW-1185">Reference proteome</keyword>
<reference evidence="2" key="4">
    <citation type="submission" date="2017-01" db="UniProtKB">
        <authorList>
            <consortium name="EnsemblFungi"/>
        </authorList>
    </citation>
    <scope>IDENTIFICATION</scope>
    <source>
        <strain evidence="2">PH-1 / ATCC MYA-4620 / FGSC 9075 / NRRL 31084</strain>
    </source>
</reference>
<accession>A0A0E0RUM8</accession>
<dbReference type="EMBL" id="HG970332">
    <property type="protein sequence ID" value="CEF74953.1"/>
    <property type="molecule type" value="Genomic_DNA"/>
</dbReference>
<sequence>MAIPLPNLDAAIRSEPSSPSLWLPAATWNLIAYSHSHAKTQPKYDNSESRVFSYPPVLLQKEVF</sequence>
<dbReference type="VEuPathDB" id="FungiDB:FGRAMPH1_01G06297"/>
<dbReference type="EnsemblFungi" id="CEF74953">
    <property type="protein sequence ID" value="CEF74953"/>
    <property type="gene ID" value="FGRRES_15152"/>
</dbReference>
<evidence type="ECO:0000313" key="3">
    <source>
        <dbReference type="Proteomes" id="UP000070720"/>
    </source>
</evidence>
<reference evidence="1 3" key="3">
    <citation type="journal article" date="2015" name="BMC Genomics">
        <title>The completed genome sequence of the pathogenic ascomycete fungus Fusarium graminearum.</title>
        <authorList>
            <person name="King R."/>
            <person name="Urban M."/>
            <person name="Hammond-Kosack M.C."/>
            <person name="Hassani-Pak K."/>
            <person name="Hammond-Kosack K.E."/>
        </authorList>
    </citation>
    <scope>NUCLEOTIDE SEQUENCE [LARGE SCALE GENOMIC DNA]</scope>
    <source>
        <strain evidence="3">ATCC MYA-4620 / CBS 123657 / FGSC 9075 / NRRL 31084 / PH-1</strain>
        <strain evidence="1">PH-1</strain>
    </source>
</reference>
<name>A0A098D7M5_GIBZE</name>
<organism evidence="1 3">
    <name type="scientific">Gibberella zeae (strain ATCC MYA-4620 / CBS 123657 / FGSC 9075 / NRRL 31084 / PH-1)</name>
    <name type="common">Wheat head blight fungus</name>
    <name type="synonym">Fusarium graminearum</name>
    <dbReference type="NCBI Taxonomy" id="229533"/>
    <lineage>
        <taxon>Eukaryota</taxon>
        <taxon>Fungi</taxon>
        <taxon>Dikarya</taxon>
        <taxon>Ascomycota</taxon>
        <taxon>Pezizomycotina</taxon>
        <taxon>Sordariomycetes</taxon>
        <taxon>Hypocreomycetidae</taxon>
        <taxon>Hypocreales</taxon>
        <taxon>Nectriaceae</taxon>
        <taxon>Fusarium</taxon>
    </lineage>
</organism>
<accession>A0A098D7M5</accession>
<dbReference type="Proteomes" id="UP000070720">
    <property type="component" value="Chromosome 1"/>
</dbReference>
<evidence type="ECO:0000313" key="2">
    <source>
        <dbReference type="EnsemblFungi" id="CEF74953"/>
    </source>
</evidence>